<name>A0A2Z4GH11_9BACT</name>
<organism evidence="1 2">
    <name type="scientific">Arcticibacterium luteifluviistationis</name>
    <dbReference type="NCBI Taxonomy" id="1784714"/>
    <lineage>
        <taxon>Bacteria</taxon>
        <taxon>Pseudomonadati</taxon>
        <taxon>Bacteroidota</taxon>
        <taxon>Cytophagia</taxon>
        <taxon>Cytophagales</taxon>
        <taxon>Leadbetterellaceae</taxon>
        <taxon>Arcticibacterium</taxon>
    </lineage>
</organism>
<dbReference type="Proteomes" id="UP000249873">
    <property type="component" value="Chromosome"/>
</dbReference>
<dbReference type="RefSeq" id="WP_111373848.1">
    <property type="nucleotide sequence ID" value="NZ_CP029480.1"/>
</dbReference>
<accession>A0A2Z4GH11</accession>
<proteinExistence type="predicted"/>
<sequence length="122" mass="13611">MKSTLLTIAFLFTALIGFSQEKANYNTTRTNKVNGIVAKGDDKIILNIDTNNGRASEARIKSSIESQIKRQKVDLSSEDISQITEYITKVSSAVNSEGDNVQKLKIRIELRFKKFTIIITIG</sequence>
<keyword evidence="2" id="KW-1185">Reference proteome</keyword>
<dbReference type="KEGG" id="als:DJ013_20785"/>
<dbReference type="EMBL" id="CP029480">
    <property type="protein sequence ID" value="AWW00482.1"/>
    <property type="molecule type" value="Genomic_DNA"/>
</dbReference>
<gene>
    <name evidence="1" type="ORF">DJ013_20785</name>
</gene>
<dbReference type="AlphaFoldDB" id="A0A2Z4GH11"/>
<evidence type="ECO:0000313" key="2">
    <source>
        <dbReference type="Proteomes" id="UP000249873"/>
    </source>
</evidence>
<evidence type="ECO:0000313" key="1">
    <source>
        <dbReference type="EMBL" id="AWW00482.1"/>
    </source>
</evidence>
<reference evidence="1 2" key="1">
    <citation type="submission" date="2018-05" db="EMBL/GenBank/DDBJ databases">
        <title>Complete genome sequence of Arcticibacterium luteifluviistationis SM1504T, a cytophagaceae bacterium isolated from Arctic surface seawater.</title>
        <authorList>
            <person name="Li Y."/>
            <person name="Qin Q.-L."/>
        </authorList>
    </citation>
    <scope>NUCLEOTIDE SEQUENCE [LARGE SCALE GENOMIC DNA]</scope>
    <source>
        <strain evidence="1 2">SM1504</strain>
    </source>
</reference>
<protein>
    <submittedName>
        <fullName evidence="1">Uncharacterized protein</fullName>
    </submittedName>
</protein>